<evidence type="ECO:0000256" key="1">
    <source>
        <dbReference type="SAM" id="Phobius"/>
    </source>
</evidence>
<evidence type="ECO:0008006" key="4">
    <source>
        <dbReference type="Google" id="ProtNLM"/>
    </source>
</evidence>
<proteinExistence type="predicted"/>
<organism evidence="2 3">
    <name type="scientific">Pseudomonas phage phiB1_1</name>
    <dbReference type="NCBI Taxonomy" id="2755402"/>
    <lineage>
        <taxon>Viruses</taxon>
        <taxon>Duplodnaviria</taxon>
        <taxon>Heunggongvirae</taxon>
        <taxon>Uroviricota</taxon>
        <taxon>Caudoviricetes</taxon>
        <taxon>Autographivirales</taxon>
        <taxon>Autoscriptoviridae</taxon>
        <taxon>Krylovirinae</taxon>
        <taxon>Torinorumvirus</taxon>
        <taxon>Torinorumvirus B11</taxon>
    </lineage>
</organism>
<evidence type="ECO:0000313" key="3">
    <source>
        <dbReference type="Proteomes" id="UP000515318"/>
    </source>
</evidence>
<name>A0A7D7JKP5_9CAUD</name>
<keyword evidence="3" id="KW-1185">Reference proteome</keyword>
<sequence length="72" mass="7853">MSIKEVVLDRAATASPSLGYLGMWASGVSIQNVVAVMTGVLVACQIVKTVMELRNLRIKRKEAEHVIKKQAD</sequence>
<reference evidence="2 3" key="1">
    <citation type="submission" date="2020-04" db="EMBL/GenBank/DDBJ databases">
        <authorList>
            <person name="Martino G."/>
            <person name="Holtappels D."/>
            <person name="Wagemans J."/>
            <person name="Lavigne R."/>
            <person name="Turina M."/>
            <person name="Ciuffo M."/>
        </authorList>
    </citation>
    <scope>NUCLEOTIDE SEQUENCE [LARGE SCALE GENOMIC DNA]</scope>
</reference>
<accession>A0A7D7JKP5</accession>
<feature type="transmembrane region" description="Helical" evidence="1">
    <location>
        <begin position="30"/>
        <end position="51"/>
    </location>
</feature>
<protein>
    <recommendedName>
        <fullName evidence="4">Holin</fullName>
    </recommendedName>
</protein>
<dbReference type="EMBL" id="MT354570">
    <property type="protein sequence ID" value="QMP84073.1"/>
    <property type="molecule type" value="Genomic_DNA"/>
</dbReference>
<keyword evidence="1" id="KW-1133">Transmembrane helix</keyword>
<keyword evidence="1" id="KW-0472">Membrane</keyword>
<evidence type="ECO:0000313" key="2">
    <source>
        <dbReference type="EMBL" id="QMP84073.1"/>
    </source>
</evidence>
<dbReference type="Proteomes" id="UP000515318">
    <property type="component" value="Segment"/>
</dbReference>
<keyword evidence="1" id="KW-0812">Transmembrane</keyword>
<gene>
    <name evidence="2" type="ORF">phiB1_1_46</name>
</gene>